<dbReference type="Gene3D" id="3.20.20.80">
    <property type="entry name" value="Glycosidases"/>
    <property type="match status" value="1"/>
</dbReference>
<evidence type="ECO:0000256" key="6">
    <source>
        <dbReference type="SAM" id="SignalP"/>
    </source>
</evidence>
<feature type="signal peptide" evidence="6">
    <location>
        <begin position="1"/>
        <end position="19"/>
    </location>
</feature>
<dbReference type="AlphaFoldDB" id="A0A6B9ZG87"/>
<dbReference type="Pfam" id="PF13290">
    <property type="entry name" value="CHB_HEX_C_1"/>
    <property type="match status" value="1"/>
</dbReference>
<dbReference type="Proteomes" id="UP000476411">
    <property type="component" value="Chromosome"/>
</dbReference>
<evidence type="ECO:0000256" key="5">
    <source>
        <dbReference type="ARBA" id="ARBA00023295"/>
    </source>
</evidence>
<dbReference type="GO" id="GO:0004560">
    <property type="term" value="F:alpha-L-fucosidase activity"/>
    <property type="evidence" value="ECO:0007669"/>
    <property type="project" value="InterPro"/>
</dbReference>
<organism evidence="8 9">
    <name type="scientific">Chitinophaga agri</name>
    <dbReference type="NCBI Taxonomy" id="2703787"/>
    <lineage>
        <taxon>Bacteria</taxon>
        <taxon>Pseudomonadati</taxon>
        <taxon>Bacteroidota</taxon>
        <taxon>Chitinophagia</taxon>
        <taxon>Chitinophagales</taxon>
        <taxon>Chitinophagaceae</taxon>
        <taxon>Chitinophaga</taxon>
    </lineage>
</organism>
<keyword evidence="3 6" id="KW-0732">Signal</keyword>
<dbReference type="InterPro" id="IPR059177">
    <property type="entry name" value="GH29D-like_dom"/>
</dbReference>
<dbReference type="PROSITE" id="PS50022">
    <property type="entry name" value="FA58C_3"/>
    <property type="match status" value="1"/>
</dbReference>
<dbReference type="InterPro" id="IPR008979">
    <property type="entry name" value="Galactose-bd-like_sf"/>
</dbReference>
<evidence type="ECO:0000256" key="3">
    <source>
        <dbReference type="ARBA" id="ARBA00022729"/>
    </source>
</evidence>
<feature type="domain" description="F5/8 type C" evidence="7">
    <location>
        <begin position="526"/>
        <end position="693"/>
    </location>
</feature>
<dbReference type="SMR" id="A0A6B9ZG87"/>
<evidence type="ECO:0000313" key="9">
    <source>
        <dbReference type="Proteomes" id="UP000476411"/>
    </source>
</evidence>
<dbReference type="EC" id="3.2.1.51" evidence="2"/>
<dbReference type="KEGG" id="chih:GWR21_12240"/>
<dbReference type="InterPro" id="IPR000933">
    <property type="entry name" value="Glyco_hydro_29"/>
</dbReference>
<dbReference type="InterPro" id="IPR017853">
    <property type="entry name" value="GH"/>
</dbReference>
<evidence type="ECO:0000259" key="7">
    <source>
        <dbReference type="PROSITE" id="PS50022"/>
    </source>
</evidence>
<dbReference type="PANTHER" id="PTHR10030">
    <property type="entry name" value="ALPHA-L-FUCOSIDASE"/>
    <property type="match status" value="1"/>
</dbReference>
<sequence>MRKFLLTAGLCCSLASAHAQDIAPYGALPSQAQLDWQDMEYYMFIHLGPNTFTDNEWGHGDEDPKVFNPSQLDARQWARTAKQAGMKAIIITAKHHDGFCLWPSKYSTHTVRESSWKDGKGDVLKELSAACKEYGLKFGVYLSPWDRNHPAYGTPEYNQVFANTLNEVLSSYGPVFEQWFDGANGEGPNGKKPVYDWPLFHNTVYKNQPNAVIFSDVGPGCRWVGNEDGIAGTTNWATLNVTGFTPGKGAPAQSVLNEGNMNGEKWIPSECDVSIRPGWFYSPSTNDKVKSVQQLLDIYYGSVGRNGNMLLNVPVDRRGLIYSADSTRLMEFRKMVDASFRVNLAKGAKVTATETRKNNAKVNAKFLVDGKKDTYWATPDNVLKGTITLTFPKATTFNRLVLQEYIALGQRVKGFSVEVLEKGVFREIATATTVGHKRILSFPDVTTTQVRINIQDALSCPVISEVQVYRAPGLLAVPMIQRNKNGEVSITCASADPELHYTLDGKEPTFKSPKYTGFISLPKGGVVKAKAFLEKGKVASTTVTAAFDVAPAKWKVIYTDGQADGADPDRAIDGNPNSFWMTNYQPDASKYPHEIQVDMQDTLVLKGFTYTPRHQTVRSGTIYTYEFYISQDGENWGQPVAHGNFANIANNPVIQTIKFNTPVKGRFFRLVAIAPANENEHWASVAELGVITK</sequence>
<comment type="similarity">
    <text evidence="1">Belongs to the glycosyl hydrolase 29 family.</text>
</comment>
<dbReference type="InterPro" id="IPR057739">
    <property type="entry name" value="Glyco_hydro_29_N"/>
</dbReference>
<keyword evidence="9" id="KW-1185">Reference proteome</keyword>
<dbReference type="Pfam" id="PF01120">
    <property type="entry name" value="Alpha_L_fucos"/>
    <property type="match status" value="1"/>
</dbReference>
<reference evidence="8 9" key="1">
    <citation type="submission" date="2020-01" db="EMBL/GenBank/DDBJ databases">
        <title>Complete genome sequence of Chitinophaga sp. H33E-04 isolated from quinoa roots.</title>
        <authorList>
            <person name="Weon H.-Y."/>
            <person name="Lee S.A."/>
        </authorList>
    </citation>
    <scope>NUCLEOTIDE SEQUENCE [LARGE SCALE GENOMIC DNA]</scope>
    <source>
        <strain evidence="8 9">H33E-04</strain>
    </source>
</reference>
<evidence type="ECO:0000256" key="2">
    <source>
        <dbReference type="ARBA" id="ARBA00012662"/>
    </source>
</evidence>
<dbReference type="EMBL" id="CP048113">
    <property type="protein sequence ID" value="QHS60344.1"/>
    <property type="molecule type" value="Genomic_DNA"/>
</dbReference>
<proteinExistence type="inferred from homology"/>
<dbReference type="SUPFAM" id="SSF49785">
    <property type="entry name" value="Galactose-binding domain-like"/>
    <property type="match status" value="2"/>
</dbReference>
<protein>
    <recommendedName>
        <fullName evidence="2">alpha-L-fucosidase</fullName>
        <ecNumber evidence="2">3.2.1.51</ecNumber>
    </recommendedName>
</protein>
<dbReference type="RefSeq" id="WP_162332036.1">
    <property type="nucleotide sequence ID" value="NZ_CP048113.1"/>
</dbReference>
<dbReference type="InterPro" id="IPR000421">
    <property type="entry name" value="FA58C"/>
</dbReference>
<dbReference type="PANTHER" id="PTHR10030:SF37">
    <property type="entry name" value="ALPHA-L-FUCOSIDASE-RELATED"/>
    <property type="match status" value="1"/>
</dbReference>
<dbReference type="Gene3D" id="2.60.120.260">
    <property type="entry name" value="Galactose-binding domain-like"/>
    <property type="match status" value="2"/>
</dbReference>
<dbReference type="SMART" id="SM00812">
    <property type="entry name" value="Alpha_L_fucos"/>
    <property type="match status" value="1"/>
</dbReference>
<accession>A0A6B9ZG87</accession>
<gene>
    <name evidence="8" type="ORF">GWR21_12240</name>
</gene>
<dbReference type="GO" id="GO:0005764">
    <property type="term" value="C:lysosome"/>
    <property type="evidence" value="ECO:0007669"/>
    <property type="project" value="TreeGrafter"/>
</dbReference>
<evidence type="ECO:0000313" key="8">
    <source>
        <dbReference type="EMBL" id="QHS60344.1"/>
    </source>
</evidence>
<name>A0A6B9ZG87_9BACT</name>
<keyword evidence="5" id="KW-0326">Glycosidase</keyword>
<dbReference type="GO" id="GO:0006004">
    <property type="term" value="P:fucose metabolic process"/>
    <property type="evidence" value="ECO:0007669"/>
    <property type="project" value="TreeGrafter"/>
</dbReference>
<dbReference type="SMART" id="SM00231">
    <property type="entry name" value="FA58C"/>
    <property type="match status" value="1"/>
</dbReference>
<dbReference type="GO" id="GO:0016139">
    <property type="term" value="P:glycoside catabolic process"/>
    <property type="evidence" value="ECO:0007669"/>
    <property type="project" value="TreeGrafter"/>
</dbReference>
<keyword evidence="4" id="KW-0378">Hydrolase</keyword>
<feature type="chain" id="PRO_5025664986" description="alpha-L-fucosidase" evidence="6">
    <location>
        <begin position="20"/>
        <end position="693"/>
    </location>
</feature>
<evidence type="ECO:0000256" key="4">
    <source>
        <dbReference type="ARBA" id="ARBA00022801"/>
    </source>
</evidence>
<dbReference type="Pfam" id="PF00754">
    <property type="entry name" value="F5_F8_type_C"/>
    <property type="match status" value="2"/>
</dbReference>
<dbReference type="FunFam" id="3.20.20.80:FF:000052">
    <property type="entry name" value="Putative alpha-L-fucosidase 1"/>
    <property type="match status" value="1"/>
</dbReference>
<evidence type="ECO:0000256" key="1">
    <source>
        <dbReference type="ARBA" id="ARBA00007951"/>
    </source>
</evidence>
<dbReference type="SUPFAM" id="SSF51445">
    <property type="entry name" value="(Trans)glycosidases"/>
    <property type="match status" value="1"/>
</dbReference>